<dbReference type="SFLD" id="SFLDG01129">
    <property type="entry name" value="C1.5:_HAD__Beta-PGM__Phosphata"/>
    <property type="match status" value="1"/>
</dbReference>
<evidence type="ECO:0000313" key="6">
    <source>
        <dbReference type="EMBL" id="HGN37314.1"/>
    </source>
</evidence>
<dbReference type="NCBIfam" id="TIGR01549">
    <property type="entry name" value="HAD-SF-IA-v1"/>
    <property type="match status" value="1"/>
</dbReference>
<dbReference type="PANTHER" id="PTHR46470">
    <property type="entry name" value="N-ACYLNEURAMINATE-9-PHOSPHATASE"/>
    <property type="match status" value="1"/>
</dbReference>
<gene>
    <name evidence="6" type="ORF">ENT87_07200</name>
</gene>
<dbReference type="Gene3D" id="1.10.150.400">
    <property type="match status" value="1"/>
</dbReference>
<evidence type="ECO:0000256" key="2">
    <source>
        <dbReference type="ARBA" id="ARBA00007958"/>
    </source>
</evidence>
<evidence type="ECO:0000256" key="3">
    <source>
        <dbReference type="ARBA" id="ARBA00022723"/>
    </source>
</evidence>
<evidence type="ECO:0000256" key="4">
    <source>
        <dbReference type="ARBA" id="ARBA00022801"/>
    </source>
</evidence>
<keyword evidence="3" id="KW-0479">Metal-binding</keyword>
<dbReference type="GO" id="GO:0016791">
    <property type="term" value="F:phosphatase activity"/>
    <property type="evidence" value="ECO:0007669"/>
    <property type="project" value="TreeGrafter"/>
</dbReference>
<dbReference type="PRINTS" id="PR00413">
    <property type="entry name" value="HADHALOGNASE"/>
</dbReference>
<evidence type="ECO:0000256" key="5">
    <source>
        <dbReference type="ARBA" id="ARBA00022842"/>
    </source>
</evidence>
<evidence type="ECO:0000256" key="1">
    <source>
        <dbReference type="ARBA" id="ARBA00001946"/>
    </source>
</evidence>
<accession>A0A7J3I975</accession>
<dbReference type="InterPro" id="IPR051400">
    <property type="entry name" value="HAD-like_hydrolase"/>
</dbReference>
<keyword evidence="5" id="KW-0460">Magnesium</keyword>
<dbReference type="AlphaFoldDB" id="A0A7J3I975"/>
<dbReference type="InterPro" id="IPR036412">
    <property type="entry name" value="HAD-like_sf"/>
</dbReference>
<proteinExistence type="inferred from homology"/>
<dbReference type="InterPro" id="IPR006439">
    <property type="entry name" value="HAD-SF_hydro_IA"/>
</dbReference>
<dbReference type="Gene3D" id="3.40.50.1000">
    <property type="entry name" value="HAD superfamily/HAD-like"/>
    <property type="match status" value="1"/>
</dbReference>
<keyword evidence="4 6" id="KW-0378">Hydrolase</keyword>
<dbReference type="Pfam" id="PF00702">
    <property type="entry name" value="Hydrolase"/>
    <property type="match status" value="1"/>
</dbReference>
<dbReference type="PANTHER" id="PTHR46470:SF2">
    <property type="entry name" value="GLYCERALDEHYDE 3-PHOSPHATE PHOSPHATASE"/>
    <property type="match status" value="1"/>
</dbReference>
<comment type="cofactor">
    <cofactor evidence="1">
        <name>Mg(2+)</name>
        <dbReference type="ChEBI" id="CHEBI:18420"/>
    </cofactor>
</comment>
<dbReference type="InterPro" id="IPR023214">
    <property type="entry name" value="HAD_sf"/>
</dbReference>
<reference evidence="6" key="1">
    <citation type="journal article" date="2020" name="mSystems">
        <title>Genome- and Community-Level Interaction Insights into Carbon Utilization and Element Cycling Functions of Hydrothermarchaeota in Hydrothermal Sediment.</title>
        <authorList>
            <person name="Zhou Z."/>
            <person name="Liu Y."/>
            <person name="Xu W."/>
            <person name="Pan J."/>
            <person name="Luo Z.H."/>
            <person name="Li M."/>
        </authorList>
    </citation>
    <scope>NUCLEOTIDE SEQUENCE [LARGE SCALE GENOMIC DNA]</scope>
    <source>
        <strain evidence="6">SpSt-618</strain>
    </source>
</reference>
<dbReference type="EMBL" id="DTAI01000215">
    <property type="protein sequence ID" value="HGN37314.1"/>
    <property type="molecule type" value="Genomic_DNA"/>
</dbReference>
<protein>
    <submittedName>
        <fullName evidence="6">HAD family hydrolase</fullName>
    </submittedName>
</protein>
<sequence length="240" mass="27030">MIRAVSFDLWFTLIWEKHPDDEELYSRMRAESIFKILRSRGYDVNLGRIREIYMGLGAARMVMNGREIASMILIGLGLKNRDELIDEIAEVYEMSTSEFRPRENPEARHVLSTLKRMGMRIAIVSNTSFSGRGVKALLRNVGIDNYVDVIISSSDVGFAKPQRMIFQRLITSIGIEPTEVVHVGDACVEDVMGALASNIHAVYYTGLLHLRGAKPNVLCLDLVPTIKSLGEFLDLLKIIE</sequence>
<organism evidence="6">
    <name type="scientific">Ignisphaera aggregans</name>
    <dbReference type="NCBI Taxonomy" id="334771"/>
    <lineage>
        <taxon>Archaea</taxon>
        <taxon>Thermoproteota</taxon>
        <taxon>Thermoprotei</taxon>
        <taxon>Desulfurococcales</taxon>
        <taxon>Desulfurococcaceae</taxon>
        <taxon>Ignisphaera</taxon>
    </lineage>
</organism>
<dbReference type="GO" id="GO:0046872">
    <property type="term" value="F:metal ion binding"/>
    <property type="evidence" value="ECO:0007669"/>
    <property type="project" value="UniProtKB-KW"/>
</dbReference>
<comment type="caution">
    <text evidence="6">The sequence shown here is derived from an EMBL/GenBank/DDBJ whole genome shotgun (WGS) entry which is preliminary data.</text>
</comment>
<dbReference type="SUPFAM" id="SSF56784">
    <property type="entry name" value="HAD-like"/>
    <property type="match status" value="1"/>
</dbReference>
<name>A0A7J3I975_9CREN</name>
<dbReference type="GO" id="GO:0044281">
    <property type="term" value="P:small molecule metabolic process"/>
    <property type="evidence" value="ECO:0007669"/>
    <property type="project" value="UniProtKB-ARBA"/>
</dbReference>
<comment type="similarity">
    <text evidence="2">Belongs to the HAD-like hydrolase superfamily.</text>
</comment>
<dbReference type="SFLD" id="SFLDS00003">
    <property type="entry name" value="Haloacid_Dehalogenase"/>
    <property type="match status" value="1"/>
</dbReference>